<name>A0A0D7BMZ0_9AGAR</name>
<dbReference type="Proteomes" id="UP000054007">
    <property type="component" value="Unassembled WGS sequence"/>
</dbReference>
<reference evidence="1 2" key="1">
    <citation type="journal article" date="2015" name="Fungal Genet. Biol.">
        <title>Evolution of novel wood decay mechanisms in Agaricales revealed by the genome sequences of Fistulina hepatica and Cylindrobasidium torrendii.</title>
        <authorList>
            <person name="Floudas D."/>
            <person name="Held B.W."/>
            <person name="Riley R."/>
            <person name="Nagy L.G."/>
            <person name="Koehler G."/>
            <person name="Ransdell A.S."/>
            <person name="Younus H."/>
            <person name="Chow J."/>
            <person name="Chiniquy J."/>
            <person name="Lipzen A."/>
            <person name="Tritt A."/>
            <person name="Sun H."/>
            <person name="Haridas S."/>
            <person name="LaButti K."/>
            <person name="Ohm R.A."/>
            <person name="Kues U."/>
            <person name="Blanchette R.A."/>
            <person name="Grigoriev I.V."/>
            <person name="Minto R.E."/>
            <person name="Hibbett D.S."/>
        </authorList>
    </citation>
    <scope>NUCLEOTIDE SEQUENCE [LARGE SCALE GENOMIC DNA]</scope>
    <source>
        <strain evidence="1 2">FP15055 ss-10</strain>
    </source>
</reference>
<dbReference type="AlphaFoldDB" id="A0A0D7BMZ0"/>
<accession>A0A0D7BMZ0</accession>
<sequence length="170" mass="19596">MLSGSHLFTERTLSSRTRVKQASVTRPLVLTSGRYQAHARSYTSFIGSATLCRRYKCWQSFFQCRHQNARTQVTMVQKAGCPLPTRTFMQPFPIVSNWSEMTFWVWDLMRRSLKMVAPAKGFGSVLLYRVALYRFSQCFLACSAHPKTVKILQWKSRLWSAALGSQYIHG</sequence>
<keyword evidence="2" id="KW-1185">Reference proteome</keyword>
<gene>
    <name evidence="1" type="ORF">CYLTODRAFT_117854</name>
</gene>
<organism evidence="1 2">
    <name type="scientific">Cylindrobasidium torrendii FP15055 ss-10</name>
    <dbReference type="NCBI Taxonomy" id="1314674"/>
    <lineage>
        <taxon>Eukaryota</taxon>
        <taxon>Fungi</taxon>
        <taxon>Dikarya</taxon>
        <taxon>Basidiomycota</taxon>
        <taxon>Agaricomycotina</taxon>
        <taxon>Agaricomycetes</taxon>
        <taxon>Agaricomycetidae</taxon>
        <taxon>Agaricales</taxon>
        <taxon>Marasmiineae</taxon>
        <taxon>Physalacriaceae</taxon>
        <taxon>Cylindrobasidium</taxon>
    </lineage>
</organism>
<proteinExistence type="predicted"/>
<evidence type="ECO:0000313" key="1">
    <source>
        <dbReference type="EMBL" id="KIY71539.1"/>
    </source>
</evidence>
<dbReference type="EMBL" id="KN880453">
    <property type="protein sequence ID" value="KIY71539.1"/>
    <property type="molecule type" value="Genomic_DNA"/>
</dbReference>
<evidence type="ECO:0000313" key="2">
    <source>
        <dbReference type="Proteomes" id="UP000054007"/>
    </source>
</evidence>
<protein>
    <submittedName>
        <fullName evidence="1">Uncharacterized protein</fullName>
    </submittedName>
</protein>